<keyword evidence="15" id="KW-1185">Reference proteome</keyword>
<dbReference type="InterPro" id="IPR004358">
    <property type="entry name" value="Sig_transdc_His_kin-like_C"/>
</dbReference>
<reference evidence="14 15" key="1">
    <citation type="submission" date="2020-11" db="EMBL/GenBank/DDBJ databases">
        <authorList>
            <person name="Lassalle F."/>
        </authorList>
    </citation>
    <scope>NUCLEOTIDE SEQUENCE [LARGE SCALE GENOMIC DNA]</scope>
    <source>
        <strain evidence="14 15">AB21</strain>
    </source>
</reference>
<evidence type="ECO:0000256" key="1">
    <source>
        <dbReference type="ARBA" id="ARBA00000085"/>
    </source>
</evidence>
<evidence type="ECO:0000256" key="4">
    <source>
        <dbReference type="ARBA" id="ARBA00022553"/>
    </source>
</evidence>
<dbReference type="Gene3D" id="6.10.340.10">
    <property type="match status" value="1"/>
</dbReference>
<evidence type="ECO:0000256" key="11">
    <source>
        <dbReference type="SAM" id="Phobius"/>
    </source>
</evidence>
<dbReference type="InterPro" id="IPR036890">
    <property type="entry name" value="HATPase_C_sf"/>
</dbReference>
<evidence type="ECO:0000259" key="12">
    <source>
        <dbReference type="PROSITE" id="PS50109"/>
    </source>
</evidence>
<keyword evidence="5" id="KW-0808">Transferase</keyword>
<evidence type="ECO:0000256" key="9">
    <source>
        <dbReference type="ARBA" id="ARBA00023012"/>
    </source>
</evidence>
<evidence type="ECO:0000256" key="10">
    <source>
        <dbReference type="ARBA" id="ARBA00023136"/>
    </source>
</evidence>
<keyword evidence="4" id="KW-0597">Phosphoprotein</keyword>
<dbReference type="SMART" id="SM00304">
    <property type="entry name" value="HAMP"/>
    <property type="match status" value="1"/>
</dbReference>
<keyword evidence="9" id="KW-0902">Two-component regulatory system</keyword>
<dbReference type="PROSITE" id="PS50109">
    <property type="entry name" value="HIS_KIN"/>
    <property type="match status" value="1"/>
</dbReference>
<evidence type="ECO:0000259" key="13">
    <source>
        <dbReference type="PROSITE" id="PS50885"/>
    </source>
</evidence>
<dbReference type="PRINTS" id="PR00344">
    <property type="entry name" value="BCTRLSENSOR"/>
</dbReference>
<dbReference type="PANTHER" id="PTHR45436">
    <property type="entry name" value="SENSOR HISTIDINE KINASE YKOH"/>
    <property type="match status" value="1"/>
</dbReference>
<proteinExistence type="predicted"/>
<dbReference type="RefSeq" id="WP_142589602.1">
    <property type="nucleotide sequence ID" value="NZ_CABFWE030000012.1"/>
</dbReference>
<evidence type="ECO:0000256" key="6">
    <source>
        <dbReference type="ARBA" id="ARBA00022692"/>
    </source>
</evidence>
<organism evidence="14 15">
    <name type="scientific">Pseudorhizobium halotolerans</name>
    <dbReference type="NCBI Taxonomy" id="1233081"/>
    <lineage>
        <taxon>Bacteria</taxon>
        <taxon>Pseudomonadati</taxon>
        <taxon>Pseudomonadota</taxon>
        <taxon>Alphaproteobacteria</taxon>
        <taxon>Hyphomicrobiales</taxon>
        <taxon>Rhizobiaceae</taxon>
        <taxon>Rhizobium/Agrobacterium group</taxon>
        <taxon>Pseudorhizobium</taxon>
    </lineage>
</organism>
<gene>
    <name evidence="14" type="ORF">RHAB21_00527</name>
</gene>
<evidence type="ECO:0000256" key="5">
    <source>
        <dbReference type="ARBA" id="ARBA00022679"/>
    </source>
</evidence>
<dbReference type="InterPro" id="IPR003594">
    <property type="entry name" value="HATPase_dom"/>
</dbReference>
<name>A0ABM8PX16_9HYPH</name>
<dbReference type="SMART" id="SM00387">
    <property type="entry name" value="HATPase_c"/>
    <property type="match status" value="1"/>
</dbReference>
<evidence type="ECO:0000313" key="15">
    <source>
        <dbReference type="Proteomes" id="UP000601041"/>
    </source>
</evidence>
<protein>
    <recommendedName>
        <fullName evidence="3">histidine kinase</fullName>
        <ecNumber evidence="3">2.7.13.3</ecNumber>
    </recommendedName>
</protein>
<dbReference type="InterPro" id="IPR036097">
    <property type="entry name" value="HisK_dim/P_sf"/>
</dbReference>
<keyword evidence="10 11" id="KW-0472">Membrane</keyword>
<dbReference type="Gene3D" id="3.30.565.10">
    <property type="entry name" value="Histidine kinase-like ATPase, C-terminal domain"/>
    <property type="match status" value="1"/>
</dbReference>
<dbReference type="EC" id="2.7.13.3" evidence="3"/>
<feature type="transmembrane region" description="Helical" evidence="11">
    <location>
        <begin position="151"/>
        <end position="173"/>
    </location>
</feature>
<evidence type="ECO:0000256" key="2">
    <source>
        <dbReference type="ARBA" id="ARBA00004370"/>
    </source>
</evidence>
<comment type="subcellular location">
    <subcellularLocation>
        <location evidence="2">Membrane</location>
    </subcellularLocation>
</comment>
<keyword evidence="6 11" id="KW-0812">Transmembrane</keyword>
<feature type="domain" description="Histidine kinase" evidence="12">
    <location>
        <begin position="237"/>
        <end position="450"/>
    </location>
</feature>
<dbReference type="InterPro" id="IPR005467">
    <property type="entry name" value="His_kinase_dom"/>
</dbReference>
<dbReference type="EMBL" id="CABFWE030000012">
    <property type="protein sequence ID" value="CAD7053112.1"/>
    <property type="molecule type" value="Genomic_DNA"/>
</dbReference>
<evidence type="ECO:0000256" key="3">
    <source>
        <dbReference type="ARBA" id="ARBA00012438"/>
    </source>
</evidence>
<dbReference type="SUPFAM" id="SSF47384">
    <property type="entry name" value="Homodimeric domain of signal transducing histidine kinase"/>
    <property type="match status" value="1"/>
</dbReference>
<keyword evidence="8 11" id="KW-1133">Transmembrane helix</keyword>
<sequence length="468" mass="50518">MRDASFFKSTATRLAIIYTCLFVLSYLSANVVAYQMVLGYLNERLNDNVMERFREIETAYEARGIAGAVEMVESHGPAIRGEETIYSLRDPAGEKLAGNFEIGTVPQGFSTLTPSDEAESRSHYMVYRGQLGGHQLVVGASSGDTDQLARIVLISFGWTTAVVFAIGLGGAAISTFRSRSRIAALSRTAHEIGHGELSKRLPVSPRMDEIDILSTEVNVALSRLELSVEALKQVSTDIAHDLKTPIGRTFLTLDDALGANTLDEAKGGIEAGLAELRSVADTFDAVLRIAQIESRSRTAKFQPVDLKVLVRDIYETYDVIASDEGYRLGLQEPAAGCWINGDPDLIRQLLANLLANSMRHTPLGSSILIDLARQEDAVVLSVSDNGPGIPPEERGRVLDRFYRLEKSRTTVGSGLGLSMVKAIAELHGAQVELADNSPGLRVSVAVSASSAKSLEKKPELSLVSEAPS</sequence>
<dbReference type="InterPro" id="IPR050428">
    <property type="entry name" value="TCS_sensor_his_kinase"/>
</dbReference>
<dbReference type="InterPro" id="IPR003660">
    <property type="entry name" value="HAMP_dom"/>
</dbReference>
<feature type="domain" description="HAMP" evidence="13">
    <location>
        <begin position="176"/>
        <end position="229"/>
    </location>
</feature>
<dbReference type="Pfam" id="PF02518">
    <property type="entry name" value="HATPase_c"/>
    <property type="match status" value="1"/>
</dbReference>
<keyword evidence="7" id="KW-0418">Kinase</keyword>
<dbReference type="PROSITE" id="PS50885">
    <property type="entry name" value="HAMP"/>
    <property type="match status" value="1"/>
</dbReference>
<evidence type="ECO:0000256" key="7">
    <source>
        <dbReference type="ARBA" id="ARBA00022777"/>
    </source>
</evidence>
<dbReference type="Pfam" id="PF00672">
    <property type="entry name" value="HAMP"/>
    <property type="match status" value="1"/>
</dbReference>
<dbReference type="SUPFAM" id="SSF55874">
    <property type="entry name" value="ATPase domain of HSP90 chaperone/DNA topoisomerase II/histidine kinase"/>
    <property type="match status" value="1"/>
</dbReference>
<dbReference type="PANTHER" id="PTHR45436:SF8">
    <property type="entry name" value="HISTIDINE KINASE"/>
    <property type="match status" value="1"/>
</dbReference>
<evidence type="ECO:0000313" key="14">
    <source>
        <dbReference type="EMBL" id="CAD7053112.1"/>
    </source>
</evidence>
<accession>A0ABM8PX16</accession>
<evidence type="ECO:0000256" key="8">
    <source>
        <dbReference type="ARBA" id="ARBA00022989"/>
    </source>
</evidence>
<dbReference type="Proteomes" id="UP000601041">
    <property type="component" value="Unassembled WGS sequence"/>
</dbReference>
<comment type="catalytic activity">
    <reaction evidence="1">
        <text>ATP + protein L-histidine = ADP + protein N-phospho-L-histidine.</text>
        <dbReference type="EC" id="2.7.13.3"/>
    </reaction>
</comment>
<comment type="caution">
    <text evidence="14">The sequence shown here is derived from an EMBL/GenBank/DDBJ whole genome shotgun (WGS) entry which is preliminary data.</text>
</comment>